<feature type="domain" description="Homeobox" evidence="12">
    <location>
        <begin position="148"/>
        <end position="208"/>
    </location>
</feature>
<dbReference type="InterPro" id="IPR001356">
    <property type="entry name" value="HD"/>
</dbReference>
<dbReference type="CDD" id="cd00086">
    <property type="entry name" value="homeodomain"/>
    <property type="match status" value="1"/>
</dbReference>
<evidence type="ECO:0000256" key="9">
    <source>
        <dbReference type="PROSITE-ProRule" id="PRU00108"/>
    </source>
</evidence>
<evidence type="ECO:0000256" key="2">
    <source>
        <dbReference type="ARBA" id="ARBA00005661"/>
    </source>
</evidence>
<evidence type="ECO:0000256" key="1">
    <source>
        <dbReference type="ARBA" id="ARBA00004123"/>
    </source>
</evidence>
<evidence type="ECO:0000259" key="12">
    <source>
        <dbReference type="PROSITE" id="PS50071"/>
    </source>
</evidence>
<keyword evidence="4" id="KW-0217">Developmental protein</keyword>
<dbReference type="GO" id="GO:0030154">
    <property type="term" value="P:cell differentiation"/>
    <property type="evidence" value="ECO:0007669"/>
    <property type="project" value="TreeGrafter"/>
</dbReference>
<dbReference type="PANTHER" id="PTHR24340">
    <property type="entry name" value="HOMEOBOX PROTEIN NKX"/>
    <property type="match status" value="1"/>
</dbReference>
<keyword evidence="7 9" id="KW-0539">Nucleus</keyword>
<reference evidence="13 14" key="1">
    <citation type="journal article" date="2018" name="Nat. Ecol. Evol.">
        <title>Shark genomes provide insights into elasmobranch evolution and the origin of vertebrates.</title>
        <authorList>
            <person name="Hara Y"/>
            <person name="Yamaguchi K"/>
            <person name="Onimaru K"/>
            <person name="Kadota M"/>
            <person name="Koyanagi M"/>
            <person name="Keeley SD"/>
            <person name="Tatsumi K"/>
            <person name="Tanaka K"/>
            <person name="Motone F"/>
            <person name="Kageyama Y"/>
            <person name="Nozu R"/>
            <person name="Adachi N"/>
            <person name="Nishimura O"/>
            <person name="Nakagawa R"/>
            <person name="Tanegashima C"/>
            <person name="Kiyatake I"/>
            <person name="Matsumoto R"/>
            <person name="Murakumo K"/>
            <person name="Nishida K"/>
            <person name="Terakita A"/>
            <person name="Kuratani S"/>
            <person name="Sato K"/>
            <person name="Hyodo S Kuraku.S."/>
        </authorList>
    </citation>
    <scope>NUCLEOTIDE SEQUENCE [LARGE SCALE GENOMIC DNA]</scope>
</reference>
<sequence length="327" mass="37091">MFSGAATSTPFSVKDILNLQQHPDMASLSESTGLDLPPSPASCMLARTKQQHYSDTQAMATYNELLPKLNSCKNHPNYSSSSFANNYLEMDSREAKPSNGATGNTKGKKEFYKCLKHFHFMYNVKCRLMEVNTGKEGQKSDEADRPRRRRRKPRVLFSQAQVYELERRFKQQKYLSAPERDHLANILKLTSTQVKIWFQNRRYKCKRQRQDKSLEMVGLPPPRRIAVPVLVRDGKPCLGESSPYNSPYNMNISPYAYGTYANYTNYSGAATTANYSCNYPSVQAMPPSTATSSFMNMNFTVNELNSAVQTQIHQNTGVSTLHGIRAW</sequence>
<dbReference type="PROSITE" id="PS50071">
    <property type="entry name" value="HOMEOBOX_2"/>
    <property type="match status" value="1"/>
</dbReference>
<dbReference type="InterPro" id="IPR050394">
    <property type="entry name" value="Homeobox_NK-like"/>
</dbReference>
<evidence type="ECO:0000256" key="6">
    <source>
        <dbReference type="ARBA" id="ARBA00023155"/>
    </source>
</evidence>
<accession>A0A401PEB0</accession>
<dbReference type="OrthoDB" id="6159439at2759"/>
<dbReference type="EMBL" id="BFAA01003471">
    <property type="protein sequence ID" value="GCB71456.1"/>
    <property type="molecule type" value="Genomic_DNA"/>
</dbReference>
<dbReference type="InterPro" id="IPR020479">
    <property type="entry name" value="HD_metazoa"/>
</dbReference>
<dbReference type="Proteomes" id="UP000288216">
    <property type="component" value="Unassembled WGS sequence"/>
</dbReference>
<dbReference type="PANTHER" id="PTHR24340:SF28">
    <property type="entry name" value="HOMEOBOX PROTEIN NKX-2.5"/>
    <property type="match status" value="1"/>
</dbReference>
<feature type="DNA-binding region" description="Homeobox" evidence="9">
    <location>
        <begin position="150"/>
        <end position="209"/>
    </location>
</feature>
<dbReference type="STRING" id="75743.A0A401PEB0"/>
<dbReference type="PROSITE" id="PS00027">
    <property type="entry name" value="HOMEOBOX_1"/>
    <property type="match status" value="1"/>
</dbReference>
<evidence type="ECO:0000256" key="10">
    <source>
        <dbReference type="RuleBase" id="RU000682"/>
    </source>
</evidence>
<keyword evidence="6 9" id="KW-0371">Homeobox</keyword>
<feature type="region of interest" description="Disordered" evidence="11">
    <location>
        <begin position="133"/>
        <end position="155"/>
    </location>
</feature>
<dbReference type="FunFam" id="1.10.10.60:FF:000078">
    <property type="entry name" value="NK2 homeobox 3"/>
    <property type="match status" value="1"/>
</dbReference>
<dbReference type="SUPFAM" id="SSF46689">
    <property type="entry name" value="Homeodomain-like"/>
    <property type="match status" value="1"/>
</dbReference>
<comment type="similarity">
    <text evidence="2">Belongs to the NK-2 homeobox family.</text>
</comment>
<evidence type="ECO:0000256" key="3">
    <source>
        <dbReference type="ARBA" id="ARBA00014179"/>
    </source>
</evidence>
<proteinExistence type="inferred from homology"/>
<comment type="subcellular location">
    <subcellularLocation>
        <location evidence="1 9 10">Nucleus</location>
    </subcellularLocation>
</comment>
<evidence type="ECO:0000313" key="14">
    <source>
        <dbReference type="Proteomes" id="UP000288216"/>
    </source>
</evidence>
<dbReference type="SMART" id="SM00389">
    <property type="entry name" value="HOX"/>
    <property type="match status" value="1"/>
</dbReference>
<dbReference type="Gene3D" id="1.10.10.60">
    <property type="entry name" value="Homeodomain-like"/>
    <property type="match status" value="1"/>
</dbReference>
<evidence type="ECO:0000256" key="5">
    <source>
        <dbReference type="ARBA" id="ARBA00023125"/>
    </source>
</evidence>
<dbReference type="GO" id="GO:0005634">
    <property type="term" value="C:nucleus"/>
    <property type="evidence" value="ECO:0007669"/>
    <property type="project" value="UniProtKB-SubCell"/>
</dbReference>
<evidence type="ECO:0000256" key="11">
    <source>
        <dbReference type="SAM" id="MobiDB-lite"/>
    </source>
</evidence>
<evidence type="ECO:0000313" key="13">
    <source>
        <dbReference type="EMBL" id="GCB71456.1"/>
    </source>
</evidence>
<evidence type="ECO:0000256" key="7">
    <source>
        <dbReference type="ARBA" id="ARBA00023242"/>
    </source>
</evidence>
<feature type="compositionally biased region" description="Basic and acidic residues" evidence="11">
    <location>
        <begin position="136"/>
        <end position="145"/>
    </location>
</feature>
<dbReference type="OMA" id="CNASYSC"/>
<dbReference type="GO" id="GO:0000981">
    <property type="term" value="F:DNA-binding transcription factor activity, RNA polymerase II-specific"/>
    <property type="evidence" value="ECO:0007669"/>
    <property type="project" value="InterPro"/>
</dbReference>
<keyword evidence="14" id="KW-1185">Reference proteome</keyword>
<dbReference type="Pfam" id="PF00046">
    <property type="entry name" value="Homeodomain"/>
    <property type="match status" value="1"/>
</dbReference>
<dbReference type="GO" id="GO:0000978">
    <property type="term" value="F:RNA polymerase II cis-regulatory region sequence-specific DNA binding"/>
    <property type="evidence" value="ECO:0007669"/>
    <property type="project" value="TreeGrafter"/>
</dbReference>
<dbReference type="AlphaFoldDB" id="A0A401PEB0"/>
<comment type="caution">
    <text evidence="13">The sequence shown here is derived from an EMBL/GenBank/DDBJ whole genome shotgun (WGS) entry which is preliminary data.</text>
</comment>
<dbReference type="InterPro" id="IPR017970">
    <property type="entry name" value="Homeobox_CS"/>
</dbReference>
<keyword evidence="5 9" id="KW-0238">DNA-binding</keyword>
<name>A0A401PEB0_SCYTO</name>
<protein>
    <recommendedName>
        <fullName evidence="3">Homeobox protein Nkx-2.5</fullName>
    </recommendedName>
    <alternativeName>
        <fullName evidence="8">Homeobox protein NK-2 homolog E</fullName>
    </alternativeName>
</protein>
<evidence type="ECO:0000256" key="4">
    <source>
        <dbReference type="ARBA" id="ARBA00022473"/>
    </source>
</evidence>
<organism evidence="13 14">
    <name type="scientific">Scyliorhinus torazame</name>
    <name type="common">Cloudy catshark</name>
    <name type="synonym">Catulus torazame</name>
    <dbReference type="NCBI Taxonomy" id="75743"/>
    <lineage>
        <taxon>Eukaryota</taxon>
        <taxon>Metazoa</taxon>
        <taxon>Chordata</taxon>
        <taxon>Craniata</taxon>
        <taxon>Vertebrata</taxon>
        <taxon>Chondrichthyes</taxon>
        <taxon>Elasmobranchii</taxon>
        <taxon>Galeomorphii</taxon>
        <taxon>Galeoidea</taxon>
        <taxon>Carcharhiniformes</taxon>
        <taxon>Scyliorhinidae</taxon>
        <taxon>Scyliorhinus</taxon>
    </lineage>
</organism>
<dbReference type="PRINTS" id="PR00024">
    <property type="entry name" value="HOMEOBOX"/>
</dbReference>
<evidence type="ECO:0000256" key="8">
    <source>
        <dbReference type="ARBA" id="ARBA00032979"/>
    </source>
</evidence>
<dbReference type="InterPro" id="IPR009057">
    <property type="entry name" value="Homeodomain-like_sf"/>
</dbReference>
<gene>
    <name evidence="13" type="ORF">scyTo_0008843</name>
</gene>